<dbReference type="InterPro" id="IPR029058">
    <property type="entry name" value="AB_hydrolase_fold"/>
</dbReference>
<feature type="domain" description="AB hydrolase-1" evidence="1">
    <location>
        <begin position="42"/>
        <end position="220"/>
    </location>
</feature>
<dbReference type="EMBL" id="CP021435">
    <property type="protein sequence ID" value="ATJ82103.1"/>
    <property type="molecule type" value="Genomic_DNA"/>
</dbReference>
<evidence type="ECO:0000313" key="2">
    <source>
        <dbReference type="EMBL" id="ATJ82103.1"/>
    </source>
</evidence>
<protein>
    <submittedName>
        <fullName evidence="2">Beta-ketoadipate enol-lactone hydrolase</fullName>
    </submittedName>
</protein>
<dbReference type="InterPro" id="IPR050266">
    <property type="entry name" value="AB_hydrolase_sf"/>
</dbReference>
<dbReference type="Pfam" id="PF00561">
    <property type="entry name" value="Abhydrolase_1"/>
    <property type="match status" value="1"/>
</dbReference>
<dbReference type="PANTHER" id="PTHR43798">
    <property type="entry name" value="MONOACYLGLYCEROL LIPASE"/>
    <property type="match status" value="1"/>
</dbReference>
<name>A0A291P5B9_9GAMM</name>
<dbReference type="GO" id="GO:0016787">
    <property type="term" value="F:hydrolase activity"/>
    <property type="evidence" value="ECO:0007669"/>
    <property type="project" value="UniProtKB-KW"/>
</dbReference>
<dbReference type="SUPFAM" id="SSF53474">
    <property type="entry name" value="alpha/beta-Hydrolases"/>
    <property type="match status" value="1"/>
</dbReference>
<dbReference type="RefSeq" id="WP_097788583.1">
    <property type="nucleotide sequence ID" value="NZ_CP021435.1"/>
</dbReference>
<dbReference type="PANTHER" id="PTHR43798:SF29">
    <property type="entry name" value="AB HYDROLASE-1 DOMAIN-CONTAINING PROTEIN"/>
    <property type="match status" value="1"/>
</dbReference>
<accession>A0A291P5B9</accession>
<keyword evidence="2" id="KW-0378">Hydrolase</keyword>
<evidence type="ECO:0000259" key="1">
    <source>
        <dbReference type="Pfam" id="PF00561"/>
    </source>
</evidence>
<evidence type="ECO:0000313" key="3">
    <source>
        <dbReference type="Proteomes" id="UP000219993"/>
    </source>
</evidence>
<dbReference type="OrthoDB" id="8680283at2"/>
<organism evidence="2 3">
    <name type="scientific">Halomonas beimenensis</name>
    <dbReference type="NCBI Taxonomy" id="475662"/>
    <lineage>
        <taxon>Bacteria</taxon>
        <taxon>Pseudomonadati</taxon>
        <taxon>Pseudomonadota</taxon>
        <taxon>Gammaproteobacteria</taxon>
        <taxon>Oceanospirillales</taxon>
        <taxon>Halomonadaceae</taxon>
        <taxon>Halomonas</taxon>
    </lineage>
</organism>
<reference evidence="2 3" key="1">
    <citation type="journal article" date="2017" name="Sci. Rep.">
        <title>Revealing the Saline Adaptation Strategies of the Halophilic Bacterium Halomonas beimenensis through High-throughput Omics and Transposon Mutagenesis Approaches.</title>
        <authorList>
            <person name="Chen Y.H."/>
            <person name="Lin S.S."/>
            <person name="Shyu Y.T."/>
        </authorList>
    </citation>
    <scope>NUCLEOTIDE SEQUENCE [LARGE SCALE GENOMIC DNA]</scope>
    <source>
        <strain evidence="2 3">NTU-111</strain>
    </source>
</reference>
<dbReference type="KEGG" id="hbe:BEI_1116"/>
<keyword evidence="3" id="KW-1185">Reference proteome</keyword>
<dbReference type="InterPro" id="IPR000073">
    <property type="entry name" value="AB_hydrolase_1"/>
</dbReference>
<dbReference type="PRINTS" id="PR00111">
    <property type="entry name" value="ABHYDROLASE"/>
</dbReference>
<dbReference type="Gene3D" id="3.40.50.1820">
    <property type="entry name" value="alpha/beta hydrolase"/>
    <property type="match status" value="1"/>
</dbReference>
<proteinExistence type="predicted"/>
<dbReference type="AlphaFoldDB" id="A0A291P5B9"/>
<gene>
    <name evidence="2" type="ORF">BEI_1116</name>
</gene>
<dbReference type="Proteomes" id="UP000219993">
    <property type="component" value="Chromosome"/>
</dbReference>
<sequence>MPERLPLVLIPGTLCDERLWAPQIEALSRQAEILVPRIDSCDDLDALARDILAQIPWPRFNLAGLSMGGILALSILRQAPERVTRLALLNTNPFAEALARQAQRIDDIAEAEAMGMARYAREVLAPLYPAEGAPSDPAHAALVVAMAERGGLETFRRQALALRDRPDGSAALGDITQPTLVLCGDGDRLCPPARHTYLAEHIPDAELMILEGVGHLSTLQAPEAVSEALARWLAREPNSPTRRDP</sequence>